<evidence type="ECO:0000313" key="2">
    <source>
        <dbReference type="Proteomes" id="UP001165289"/>
    </source>
</evidence>
<name>A0AAV7JJK9_9METZ</name>
<accession>A0AAV7JJK9</accession>
<keyword evidence="2" id="KW-1185">Reference proteome</keyword>
<dbReference type="Proteomes" id="UP001165289">
    <property type="component" value="Unassembled WGS sequence"/>
</dbReference>
<sequence>MEIGESLHSAYTLFQLIDRGSQKWPSTCVIEVIVSLWKICKSIEDRPLLFKDIVQGPSRQHIVKITLKIIEEEESQSWRHSYPICDTVVWDILEKLITSVTNCSSLI</sequence>
<dbReference type="EMBL" id="JAKMXF010000323">
    <property type="protein sequence ID" value="KAI6649034.1"/>
    <property type="molecule type" value="Genomic_DNA"/>
</dbReference>
<proteinExistence type="predicted"/>
<organism evidence="1 2">
    <name type="scientific">Oopsacas minuta</name>
    <dbReference type="NCBI Taxonomy" id="111878"/>
    <lineage>
        <taxon>Eukaryota</taxon>
        <taxon>Metazoa</taxon>
        <taxon>Porifera</taxon>
        <taxon>Hexactinellida</taxon>
        <taxon>Hexasterophora</taxon>
        <taxon>Lyssacinosida</taxon>
        <taxon>Leucopsacidae</taxon>
        <taxon>Oopsacas</taxon>
    </lineage>
</organism>
<dbReference type="AlphaFoldDB" id="A0AAV7JJK9"/>
<gene>
    <name evidence="1" type="ORF">LOD99_6917</name>
</gene>
<reference evidence="1 2" key="1">
    <citation type="journal article" date="2023" name="BMC Biol.">
        <title>The compact genome of the sponge Oopsacas minuta (Hexactinellida) is lacking key metazoan core genes.</title>
        <authorList>
            <person name="Santini S."/>
            <person name="Schenkelaars Q."/>
            <person name="Jourda C."/>
            <person name="Duchesne M."/>
            <person name="Belahbib H."/>
            <person name="Rocher C."/>
            <person name="Selva M."/>
            <person name="Riesgo A."/>
            <person name="Vervoort M."/>
            <person name="Leys S.P."/>
            <person name="Kodjabachian L."/>
            <person name="Le Bivic A."/>
            <person name="Borchiellini C."/>
            <person name="Claverie J.M."/>
            <person name="Renard E."/>
        </authorList>
    </citation>
    <scope>NUCLEOTIDE SEQUENCE [LARGE SCALE GENOMIC DNA]</scope>
    <source>
        <strain evidence="1">SPO-2</strain>
    </source>
</reference>
<evidence type="ECO:0000313" key="1">
    <source>
        <dbReference type="EMBL" id="KAI6649034.1"/>
    </source>
</evidence>
<comment type="caution">
    <text evidence="1">The sequence shown here is derived from an EMBL/GenBank/DDBJ whole genome shotgun (WGS) entry which is preliminary data.</text>
</comment>
<protein>
    <submittedName>
        <fullName evidence="1">Uncharacterized protein</fullName>
    </submittedName>
</protein>